<protein>
    <submittedName>
        <fullName evidence="3">N-terminal domain-containing protein</fullName>
    </submittedName>
</protein>
<feature type="compositionally biased region" description="Low complexity" evidence="1">
    <location>
        <begin position="90"/>
        <end position="105"/>
    </location>
</feature>
<feature type="region of interest" description="Disordered" evidence="1">
    <location>
        <begin position="1"/>
        <end position="38"/>
    </location>
</feature>
<evidence type="ECO:0000259" key="2">
    <source>
        <dbReference type="Pfam" id="PF00134"/>
    </source>
</evidence>
<dbReference type="InterPro" id="IPR036915">
    <property type="entry name" value="Cyclin-like_sf"/>
</dbReference>
<accession>I2CQS6</accession>
<dbReference type="AlphaFoldDB" id="I2CQS6"/>
<sequence>MRKGRMAAPLAHTPPFPAAQYPCANEGGGGQDGNSANNLPYFGQHTDLNGAEYCKRQRVYMSPGLWAELDADPQRGLALMDLAAAQQAQEAEQFRLRQQQQPQREPQGHDGSKGGYLEAQRGHMQHAWVAEGAGETAMDTGDEGRDKEEDVARFFADSPPAATATRADFPSTRTNISTTGQARAQDDWPMPTPPLPPKSGRSGMEPSREELSAPPPGGHIRSSKTTDDVVSTIYRPLLMTGTTPNSTSSIFCRNTACNPHADQIILCMASVLQVQMLHDKEAANTNQALRDKFRCFEPPLSVATGEAGRGEGVVAMEGQGPTESQGEEEVTVEEIHCFIEGIFKRARFSPECNIIALVYINRVISTTSLPLHARNWRAVVLVALLLAQKVWDDRCIALSSFSPHLPDFPLERIRLVERKFLELLQYRATVTQALYTRYYFELRALFEKLLEQESISRDFPLKPMTMWQARKLELCSDSFGLCIRQASSNLSPVSANGSSSNSSHRSSVGSSAAAKATGSLPQPHSPVGPFAPGERATAAGGPLRGIPALMASSTSVLPTPPSSHSLAARHASSISTASSSTASSSSRSRKPRPVTSDLARRSPWTPLPQSPSPTYEDITYTPKGRYVQS</sequence>
<dbReference type="InterPro" id="IPR006671">
    <property type="entry name" value="Cyclin_N"/>
</dbReference>
<proteinExistence type="evidence at transcript level"/>
<dbReference type="CDD" id="cd20540">
    <property type="entry name" value="CYCLIN_CCNY_like"/>
    <property type="match status" value="1"/>
</dbReference>
<organism evidence="3">
    <name type="scientific">Nannochloropsis gaditana (strain CCMP526)</name>
    <name type="common">Green microalga</name>
    <name type="synonym">Microchloropsis gaditana</name>
    <dbReference type="NCBI Taxonomy" id="1093141"/>
    <lineage>
        <taxon>Eukaryota</taxon>
        <taxon>Sar</taxon>
        <taxon>Stramenopiles</taxon>
        <taxon>Ochrophyta</taxon>
        <taxon>Eustigmatophyceae</taxon>
        <taxon>Eustigmatales</taxon>
        <taxon>Monodopsidaceae</taxon>
        <taxon>Nannochloropsis</taxon>
    </lineage>
</organism>
<gene>
    <name evidence="3" type="ORF">NGATSA_3006600</name>
</gene>
<reference evidence="3" key="2">
    <citation type="journal article" date="2012" name="Nat. Commun.">
        <title>Draft genome sequence and genetic transformation of the oleaginous alga Nannochloropis gaditana.</title>
        <authorList>
            <person name="Radakovits R."/>
            <person name="Jinkerson R.E."/>
            <person name="Fuerstenberg S.I."/>
            <person name="Tae H."/>
            <person name="Settlage R.E."/>
            <person name="Boore J.L."/>
            <person name="Posewitz M.C."/>
        </authorList>
    </citation>
    <scope>NUCLEOTIDE SEQUENCE</scope>
    <source>
        <strain evidence="3">CCMP526</strain>
    </source>
</reference>
<feature type="region of interest" description="Disordered" evidence="1">
    <location>
        <begin position="154"/>
        <end position="225"/>
    </location>
</feature>
<dbReference type="Gene3D" id="1.10.472.10">
    <property type="entry name" value="Cyclin-like"/>
    <property type="match status" value="1"/>
</dbReference>
<feature type="compositionally biased region" description="Low complexity" evidence="1">
    <location>
        <begin position="552"/>
        <end position="586"/>
    </location>
</feature>
<feature type="compositionally biased region" description="Low complexity" evidence="1">
    <location>
        <begin position="491"/>
        <end position="514"/>
    </location>
</feature>
<feature type="domain" description="Cyclin N-terminal" evidence="2">
    <location>
        <begin position="338"/>
        <end position="427"/>
    </location>
</feature>
<dbReference type="PANTHER" id="PTHR14248">
    <property type="entry name" value="CYCLIN Y, ISOFORM A"/>
    <property type="match status" value="1"/>
</dbReference>
<feature type="region of interest" description="Disordered" evidence="1">
    <location>
        <begin position="90"/>
        <end position="117"/>
    </location>
</feature>
<dbReference type="EMBL" id="JU980196">
    <property type="protein sequence ID" value="AFJ69259.1"/>
    <property type="molecule type" value="mRNA"/>
</dbReference>
<dbReference type="Pfam" id="PF00134">
    <property type="entry name" value="Cyclin_N"/>
    <property type="match status" value="1"/>
</dbReference>
<dbReference type="SUPFAM" id="SSF47954">
    <property type="entry name" value="Cyclin-like"/>
    <property type="match status" value="1"/>
</dbReference>
<name>I2CQS6_NANGC</name>
<feature type="compositionally biased region" description="Polar residues" evidence="1">
    <location>
        <begin position="171"/>
        <end position="182"/>
    </location>
</feature>
<reference evidence="3" key="1">
    <citation type="journal article" date="2012" name="Bioengineered">
        <title>Additional insights into the genome of the oleaginous model alga Nannochloropsis gaditana.</title>
        <authorList>
            <person name="Jinkerson R.E."/>
            <person name="Radakovits R."/>
            <person name="Posewitz M.C."/>
        </authorList>
    </citation>
    <scope>NUCLEOTIDE SEQUENCE</scope>
    <source>
        <strain evidence="3">CCMP526</strain>
    </source>
</reference>
<evidence type="ECO:0000313" key="3">
    <source>
        <dbReference type="EMBL" id="AFJ69259.1"/>
    </source>
</evidence>
<feature type="region of interest" description="Disordered" evidence="1">
    <location>
        <begin position="491"/>
        <end position="629"/>
    </location>
</feature>
<evidence type="ECO:0000256" key="1">
    <source>
        <dbReference type="SAM" id="MobiDB-lite"/>
    </source>
</evidence>